<name>A0A4Y7TGP5_COPMI</name>
<gene>
    <name evidence="4" type="ORF">FA13DRAFT_1730353</name>
</gene>
<dbReference type="GO" id="GO:0005739">
    <property type="term" value="C:mitochondrion"/>
    <property type="evidence" value="ECO:0007669"/>
    <property type="project" value="UniProtKB-ARBA"/>
</dbReference>
<proteinExistence type="inferred from homology"/>
<feature type="domain" description="DUF155" evidence="3">
    <location>
        <begin position="124"/>
        <end position="299"/>
    </location>
</feature>
<dbReference type="OrthoDB" id="242766at2759"/>
<dbReference type="GO" id="GO:0070131">
    <property type="term" value="P:positive regulation of mitochondrial translation"/>
    <property type="evidence" value="ECO:0007669"/>
    <property type="project" value="TreeGrafter"/>
</dbReference>
<reference evidence="4 5" key="1">
    <citation type="journal article" date="2019" name="Nat. Ecol. Evol.">
        <title>Megaphylogeny resolves global patterns of mushroom evolution.</title>
        <authorList>
            <person name="Varga T."/>
            <person name="Krizsan K."/>
            <person name="Foldi C."/>
            <person name="Dima B."/>
            <person name="Sanchez-Garcia M."/>
            <person name="Sanchez-Ramirez S."/>
            <person name="Szollosi G.J."/>
            <person name="Szarkandi J.G."/>
            <person name="Papp V."/>
            <person name="Albert L."/>
            <person name="Andreopoulos W."/>
            <person name="Angelini C."/>
            <person name="Antonin V."/>
            <person name="Barry K.W."/>
            <person name="Bougher N.L."/>
            <person name="Buchanan P."/>
            <person name="Buyck B."/>
            <person name="Bense V."/>
            <person name="Catcheside P."/>
            <person name="Chovatia M."/>
            <person name="Cooper J."/>
            <person name="Damon W."/>
            <person name="Desjardin D."/>
            <person name="Finy P."/>
            <person name="Geml J."/>
            <person name="Haridas S."/>
            <person name="Hughes K."/>
            <person name="Justo A."/>
            <person name="Karasinski D."/>
            <person name="Kautmanova I."/>
            <person name="Kiss B."/>
            <person name="Kocsube S."/>
            <person name="Kotiranta H."/>
            <person name="LaButti K.M."/>
            <person name="Lechner B.E."/>
            <person name="Liimatainen K."/>
            <person name="Lipzen A."/>
            <person name="Lukacs Z."/>
            <person name="Mihaltcheva S."/>
            <person name="Morgado L.N."/>
            <person name="Niskanen T."/>
            <person name="Noordeloos M.E."/>
            <person name="Ohm R.A."/>
            <person name="Ortiz-Santana B."/>
            <person name="Ovrebo C."/>
            <person name="Racz N."/>
            <person name="Riley R."/>
            <person name="Savchenko A."/>
            <person name="Shiryaev A."/>
            <person name="Soop K."/>
            <person name="Spirin V."/>
            <person name="Szebenyi C."/>
            <person name="Tomsovsky M."/>
            <person name="Tulloss R.E."/>
            <person name="Uehling J."/>
            <person name="Grigoriev I.V."/>
            <person name="Vagvolgyi C."/>
            <person name="Papp T."/>
            <person name="Martin F.M."/>
            <person name="Miettinen O."/>
            <person name="Hibbett D.S."/>
            <person name="Nagy L.G."/>
        </authorList>
    </citation>
    <scope>NUCLEOTIDE SEQUENCE [LARGE SCALE GENOMIC DNA]</scope>
    <source>
        <strain evidence="4 5">FP101781</strain>
    </source>
</reference>
<dbReference type="PANTHER" id="PTHR16255:SF1">
    <property type="entry name" value="REQUIRED FOR MEIOTIC NUCLEAR DIVISION PROTEIN 1 HOMOLOG"/>
    <property type="match status" value="1"/>
</dbReference>
<dbReference type="InterPro" id="IPR003734">
    <property type="entry name" value="DUF155"/>
</dbReference>
<dbReference type="PANTHER" id="PTHR16255">
    <property type="entry name" value="REQUIRED FOR MEIOTIC NUCLEAR DIVISION PROTEIN 1 HOMOLOG"/>
    <property type="match status" value="1"/>
</dbReference>
<dbReference type="InterPro" id="IPR051624">
    <property type="entry name" value="RMD1/Sad1-interacting"/>
</dbReference>
<comment type="caution">
    <text evidence="4">The sequence shown here is derived from an EMBL/GenBank/DDBJ whole genome shotgun (WGS) entry which is preliminary data.</text>
</comment>
<evidence type="ECO:0000313" key="5">
    <source>
        <dbReference type="Proteomes" id="UP000298030"/>
    </source>
</evidence>
<protein>
    <submittedName>
        <fullName evidence="4">DUF155-domain-containing protein</fullName>
    </submittedName>
</protein>
<dbReference type="Pfam" id="PF02582">
    <property type="entry name" value="DUF155"/>
    <property type="match status" value="1"/>
</dbReference>
<feature type="compositionally biased region" description="Basic and acidic residues" evidence="2">
    <location>
        <begin position="35"/>
        <end position="53"/>
    </location>
</feature>
<dbReference type="EMBL" id="QPFP01000012">
    <property type="protein sequence ID" value="TEB33347.1"/>
    <property type="molecule type" value="Genomic_DNA"/>
</dbReference>
<feature type="compositionally biased region" description="Polar residues" evidence="2">
    <location>
        <begin position="58"/>
        <end position="70"/>
    </location>
</feature>
<comment type="similarity">
    <text evidence="1">Belongs to the RMD1/sif2 family.</text>
</comment>
<feature type="region of interest" description="Disordered" evidence="2">
    <location>
        <begin position="32"/>
        <end position="75"/>
    </location>
</feature>
<evidence type="ECO:0000256" key="2">
    <source>
        <dbReference type="SAM" id="MobiDB-lite"/>
    </source>
</evidence>
<sequence>MSLLSTLRNTRCTVGRFHIQIPRAYSTQVLRPVKRAKEDPLTDAKPKPKETTPLRRSASASQDIRANPTPTRGEINPVLTFATSERYVLSRLRNHPDLPPRAQALHECWWVPRWIAPNGREGEVFVFSNGSFVSWGLTEDDAKVFAKEVIKRAPGMEVGHLKEPETEELEFVVDPIEPTRLQGDLIILGQASELNEPDLLPPNLPKTAFPQETLLARYAFSQALSRSTSLSVLEVALEDYLTSMALLPHTLAKTGKPGMNRKNLIKKLGELMKFRQYLNLNRENYVEVPDFYWAEPELGETSALNDKITYAAEMQSTTASLLTYLSKSSGHSMELIIIALIAVEVILAFIREGPELWHTLTSSEDEPKPTTA</sequence>
<evidence type="ECO:0000256" key="1">
    <source>
        <dbReference type="ARBA" id="ARBA00008306"/>
    </source>
</evidence>
<dbReference type="Proteomes" id="UP000298030">
    <property type="component" value="Unassembled WGS sequence"/>
</dbReference>
<accession>A0A4Y7TGP5</accession>
<evidence type="ECO:0000313" key="4">
    <source>
        <dbReference type="EMBL" id="TEB33347.1"/>
    </source>
</evidence>
<organism evidence="4 5">
    <name type="scientific">Coprinellus micaceus</name>
    <name type="common">Glistening ink-cap mushroom</name>
    <name type="synonym">Coprinus micaceus</name>
    <dbReference type="NCBI Taxonomy" id="71717"/>
    <lineage>
        <taxon>Eukaryota</taxon>
        <taxon>Fungi</taxon>
        <taxon>Dikarya</taxon>
        <taxon>Basidiomycota</taxon>
        <taxon>Agaricomycotina</taxon>
        <taxon>Agaricomycetes</taxon>
        <taxon>Agaricomycetidae</taxon>
        <taxon>Agaricales</taxon>
        <taxon>Agaricineae</taxon>
        <taxon>Psathyrellaceae</taxon>
        <taxon>Coprinellus</taxon>
    </lineage>
</organism>
<dbReference type="AlphaFoldDB" id="A0A4Y7TGP5"/>
<evidence type="ECO:0000259" key="3">
    <source>
        <dbReference type="Pfam" id="PF02582"/>
    </source>
</evidence>
<keyword evidence="5" id="KW-1185">Reference proteome</keyword>
<dbReference type="STRING" id="71717.A0A4Y7TGP5"/>